<proteinExistence type="predicted"/>
<reference evidence="1" key="2">
    <citation type="journal article" date="2015" name="Fish Shellfish Immunol.">
        <title>Early steps in the European eel (Anguilla anguilla)-Vibrio vulnificus interaction in the gills: Role of the RtxA13 toxin.</title>
        <authorList>
            <person name="Callol A."/>
            <person name="Pajuelo D."/>
            <person name="Ebbesson L."/>
            <person name="Teles M."/>
            <person name="MacKenzie S."/>
            <person name="Amaro C."/>
        </authorList>
    </citation>
    <scope>NUCLEOTIDE SEQUENCE</scope>
</reference>
<evidence type="ECO:0000313" key="1">
    <source>
        <dbReference type="EMBL" id="JAH58142.1"/>
    </source>
</evidence>
<name>A0A0E9TXE5_ANGAN</name>
<dbReference type="EMBL" id="GBXM01050435">
    <property type="protein sequence ID" value="JAH58142.1"/>
    <property type="molecule type" value="Transcribed_RNA"/>
</dbReference>
<dbReference type="AlphaFoldDB" id="A0A0E9TXE5"/>
<accession>A0A0E9TXE5</accession>
<organism evidence="1">
    <name type="scientific">Anguilla anguilla</name>
    <name type="common">European freshwater eel</name>
    <name type="synonym">Muraena anguilla</name>
    <dbReference type="NCBI Taxonomy" id="7936"/>
    <lineage>
        <taxon>Eukaryota</taxon>
        <taxon>Metazoa</taxon>
        <taxon>Chordata</taxon>
        <taxon>Craniata</taxon>
        <taxon>Vertebrata</taxon>
        <taxon>Euteleostomi</taxon>
        <taxon>Actinopterygii</taxon>
        <taxon>Neopterygii</taxon>
        <taxon>Teleostei</taxon>
        <taxon>Anguilliformes</taxon>
        <taxon>Anguillidae</taxon>
        <taxon>Anguilla</taxon>
    </lineage>
</organism>
<reference evidence="1" key="1">
    <citation type="submission" date="2014-11" db="EMBL/GenBank/DDBJ databases">
        <authorList>
            <person name="Amaro Gonzalez C."/>
        </authorList>
    </citation>
    <scope>NUCLEOTIDE SEQUENCE</scope>
</reference>
<protein>
    <submittedName>
        <fullName evidence="1">Uncharacterized protein</fullName>
    </submittedName>
</protein>
<sequence>MHVGMDYKDYILFVSIFTEHSSESGICWYFSKNVHSCILTTYL</sequence>